<keyword evidence="3" id="KW-1185">Reference proteome</keyword>
<dbReference type="EMBL" id="LJGU01000137">
    <property type="protein sequence ID" value="OEU96579.1"/>
    <property type="molecule type" value="Genomic_DNA"/>
</dbReference>
<sequence>MPARIKAVVLDAVDHQALADWWCAALGYQRRQPPAGYDQRPAEWPVPLYDPAARGPMIWVNPVRELPEDRSRVRLDVYGHTDELLSLGAVLLQRHAKPVDWDVLADPEGNEFSVFPFPPRRPPSH</sequence>
<dbReference type="PANTHER" id="PTHR35908">
    <property type="entry name" value="HYPOTHETICAL FUSION PROTEIN"/>
    <property type="match status" value="1"/>
</dbReference>
<dbReference type="Proteomes" id="UP000176101">
    <property type="component" value="Unassembled WGS sequence"/>
</dbReference>
<dbReference type="InterPro" id="IPR041581">
    <property type="entry name" value="Glyoxalase_6"/>
</dbReference>
<dbReference type="InterPro" id="IPR029068">
    <property type="entry name" value="Glyas_Bleomycin-R_OHBP_Dase"/>
</dbReference>
<reference evidence="2 3" key="1">
    <citation type="journal article" date="2016" name="Front. Microbiol.">
        <title>Comparative Genomics Analysis of Streptomyces Species Reveals Their Adaptation to the Marine Environment and Their Diversity at the Genomic Level.</title>
        <authorList>
            <person name="Tian X."/>
            <person name="Zhang Z."/>
            <person name="Yang T."/>
            <person name="Chen M."/>
            <person name="Li J."/>
            <person name="Chen F."/>
            <person name="Yang J."/>
            <person name="Li W."/>
            <person name="Zhang B."/>
            <person name="Zhang Z."/>
            <person name="Wu J."/>
            <person name="Zhang C."/>
            <person name="Long L."/>
            <person name="Xiao J."/>
        </authorList>
    </citation>
    <scope>NUCLEOTIDE SEQUENCE [LARGE SCALE GENOMIC DNA]</scope>
    <source>
        <strain evidence="2 3">SCSIO 02100</strain>
    </source>
</reference>
<dbReference type="Pfam" id="PF18029">
    <property type="entry name" value="Glyoxalase_6"/>
    <property type="match status" value="1"/>
</dbReference>
<dbReference type="PATRIC" id="fig|1075402.3.peg.1514"/>
<accession>A0A1E7JY51</accession>
<dbReference type="STRING" id="1075402.AN216_20150"/>
<dbReference type="RefSeq" id="WP_070198082.1">
    <property type="nucleotide sequence ID" value="NZ_LJGU01000137.1"/>
</dbReference>
<dbReference type="Gene3D" id="3.10.180.10">
    <property type="entry name" value="2,3-Dihydroxybiphenyl 1,2-Dioxygenase, domain 1"/>
    <property type="match status" value="1"/>
</dbReference>
<organism evidence="2 3">
    <name type="scientific">Streptomyces oceani</name>
    <dbReference type="NCBI Taxonomy" id="1075402"/>
    <lineage>
        <taxon>Bacteria</taxon>
        <taxon>Bacillati</taxon>
        <taxon>Actinomycetota</taxon>
        <taxon>Actinomycetes</taxon>
        <taxon>Kitasatosporales</taxon>
        <taxon>Streptomycetaceae</taxon>
        <taxon>Streptomyces</taxon>
    </lineage>
</organism>
<comment type="caution">
    <text evidence="2">The sequence shown here is derived from an EMBL/GenBank/DDBJ whole genome shotgun (WGS) entry which is preliminary data.</text>
</comment>
<gene>
    <name evidence="2" type="ORF">AN216_20150</name>
</gene>
<name>A0A1E7JY51_9ACTN</name>
<protein>
    <submittedName>
        <fullName evidence="2">Bleomycin resistance protein</fullName>
    </submittedName>
</protein>
<dbReference type="AlphaFoldDB" id="A0A1E7JY51"/>
<proteinExistence type="predicted"/>
<evidence type="ECO:0000259" key="1">
    <source>
        <dbReference type="Pfam" id="PF18029"/>
    </source>
</evidence>
<evidence type="ECO:0000313" key="3">
    <source>
        <dbReference type="Proteomes" id="UP000176101"/>
    </source>
</evidence>
<dbReference type="PANTHER" id="PTHR35908:SF1">
    <property type="entry name" value="CONSERVED PROTEIN"/>
    <property type="match status" value="1"/>
</dbReference>
<feature type="domain" description="Glyoxalase-like" evidence="1">
    <location>
        <begin position="7"/>
        <end position="115"/>
    </location>
</feature>
<dbReference type="SUPFAM" id="SSF54593">
    <property type="entry name" value="Glyoxalase/Bleomycin resistance protein/Dihydroxybiphenyl dioxygenase"/>
    <property type="match status" value="1"/>
</dbReference>
<dbReference type="OrthoDB" id="3212826at2"/>
<evidence type="ECO:0000313" key="2">
    <source>
        <dbReference type="EMBL" id="OEU96579.1"/>
    </source>
</evidence>